<name>A0A0L9TIS5_PHAAN</name>
<dbReference type="EMBL" id="KQ258662">
    <property type="protein sequence ID" value="KOM30347.1"/>
    <property type="molecule type" value="Genomic_DNA"/>
</dbReference>
<sequence length="74" mass="8521">MYVRPVLAMIIRVDVSRWSLQVCEEMVKDGNVMVDDGSKMSYRWSFVEVLHVAIKVMMVGLRFANQKEIGELEG</sequence>
<dbReference type="AlphaFoldDB" id="A0A0L9TIS5"/>
<accession>A0A0L9TIS5</accession>
<dbReference type="Gramene" id="KOM30347">
    <property type="protein sequence ID" value="KOM30347"/>
    <property type="gene ID" value="LR48_Vigan1242s000200"/>
</dbReference>
<evidence type="ECO:0000313" key="1">
    <source>
        <dbReference type="EMBL" id="KOM30347.1"/>
    </source>
</evidence>
<reference evidence="2" key="1">
    <citation type="journal article" date="2015" name="Proc. Natl. Acad. Sci. U.S.A.">
        <title>Genome sequencing of adzuki bean (Vigna angularis) provides insight into high starch and low fat accumulation and domestication.</title>
        <authorList>
            <person name="Yang K."/>
            <person name="Tian Z."/>
            <person name="Chen C."/>
            <person name="Luo L."/>
            <person name="Zhao B."/>
            <person name="Wang Z."/>
            <person name="Yu L."/>
            <person name="Li Y."/>
            <person name="Sun Y."/>
            <person name="Li W."/>
            <person name="Chen Y."/>
            <person name="Li Y."/>
            <person name="Zhang Y."/>
            <person name="Ai D."/>
            <person name="Zhao J."/>
            <person name="Shang C."/>
            <person name="Ma Y."/>
            <person name="Wu B."/>
            <person name="Wang M."/>
            <person name="Gao L."/>
            <person name="Sun D."/>
            <person name="Zhang P."/>
            <person name="Guo F."/>
            <person name="Wang W."/>
            <person name="Li Y."/>
            <person name="Wang J."/>
            <person name="Varshney R.K."/>
            <person name="Wang J."/>
            <person name="Ling H.Q."/>
            <person name="Wan P."/>
        </authorList>
    </citation>
    <scope>NUCLEOTIDE SEQUENCE</scope>
    <source>
        <strain evidence="2">cv. Jingnong 6</strain>
    </source>
</reference>
<gene>
    <name evidence="1" type="ORF">LR48_Vigan1242s000200</name>
</gene>
<organism evidence="1 2">
    <name type="scientific">Phaseolus angularis</name>
    <name type="common">Azuki bean</name>
    <name type="synonym">Vigna angularis</name>
    <dbReference type="NCBI Taxonomy" id="3914"/>
    <lineage>
        <taxon>Eukaryota</taxon>
        <taxon>Viridiplantae</taxon>
        <taxon>Streptophyta</taxon>
        <taxon>Embryophyta</taxon>
        <taxon>Tracheophyta</taxon>
        <taxon>Spermatophyta</taxon>
        <taxon>Magnoliopsida</taxon>
        <taxon>eudicotyledons</taxon>
        <taxon>Gunneridae</taxon>
        <taxon>Pentapetalae</taxon>
        <taxon>rosids</taxon>
        <taxon>fabids</taxon>
        <taxon>Fabales</taxon>
        <taxon>Fabaceae</taxon>
        <taxon>Papilionoideae</taxon>
        <taxon>50 kb inversion clade</taxon>
        <taxon>NPAAA clade</taxon>
        <taxon>indigoferoid/millettioid clade</taxon>
        <taxon>Phaseoleae</taxon>
        <taxon>Vigna</taxon>
    </lineage>
</organism>
<evidence type="ECO:0000313" key="2">
    <source>
        <dbReference type="Proteomes" id="UP000053144"/>
    </source>
</evidence>
<proteinExistence type="predicted"/>
<protein>
    <submittedName>
        <fullName evidence="1">Uncharacterized protein</fullName>
    </submittedName>
</protein>
<dbReference type="Proteomes" id="UP000053144">
    <property type="component" value="Unassembled WGS sequence"/>
</dbReference>